<protein>
    <submittedName>
        <fullName evidence="1">Uncharacterized protein</fullName>
    </submittedName>
</protein>
<dbReference type="GeneID" id="41836975"/>
<dbReference type="HOGENOM" id="CLU_1030125_0_0_6"/>
<reference evidence="1 2" key="1">
    <citation type="submission" date="2006-08" db="EMBL/GenBank/DDBJ databases">
        <title>Complete sequence of Shewanella frigidimarina NCIMB 400.</title>
        <authorList>
            <consortium name="US DOE Joint Genome Institute"/>
            <person name="Copeland A."/>
            <person name="Lucas S."/>
            <person name="Lapidus A."/>
            <person name="Barry K."/>
            <person name="Detter J.C."/>
            <person name="Glavina del Rio T."/>
            <person name="Hammon N."/>
            <person name="Israni S."/>
            <person name="Dalin E."/>
            <person name="Tice H."/>
            <person name="Pitluck S."/>
            <person name="Fredrickson J.K."/>
            <person name="Kolker E."/>
            <person name="McCuel L.A."/>
            <person name="DiChristina T."/>
            <person name="Nealson K.H."/>
            <person name="Newman D."/>
            <person name="Tiedje J.M."/>
            <person name="Zhou J."/>
            <person name="Romine M.F."/>
            <person name="Culley D.E."/>
            <person name="Serres M."/>
            <person name="Chertkov O."/>
            <person name="Brettin T."/>
            <person name="Bruce D."/>
            <person name="Han C."/>
            <person name="Tapia R."/>
            <person name="Gilna P."/>
            <person name="Schmutz J."/>
            <person name="Larimer F."/>
            <person name="Land M."/>
            <person name="Hauser L."/>
            <person name="Kyrpides N."/>
            <person name="Mikhailova N."/>
            <person name="Richardson P."/>
        </authorList>
    </citation>
    <scope>NUCLEOTIDE SEQUENCE [LARGE SCALE GENOMIC DNA]</scope>
    <source>
        <strain evidence="1 2">NCIMB 400</strain>
    </source>
</reference>
<accession>Q083V6</accession>
<dbReference type="OrthoDB" id="6637919at2"/>
<gene>
    <name evidence="1" type="ordered locus">Sfri_1608</name>
</gene>
<keyword evidence="2" id="KW-1185">Reference proteome</keyword>
<dbReference type="RefSeq" id="WP_011637077.1">
    <property type="nucleotide sequence ID" value="NC_008345.1"/>
</dbReference>
<organism evidence="1 2">
    <name type="scientific">Shewanella frigidimarina (strain NCIMB 400)</name>
    <dbReference type="NCBI Taxonomy" id="318167"/>
    <lineage>
        <taxon>Bacteria</taxon>
        <taxon>Pseudomonadati</taxon>
        <taxon>Pseudomonadota</taxon>
        <taxon>Gammaproteobacteria</taxon>
        <taxon>Alteromonadales</taxon>
        <taxon>Shewanellaceae</taxon>
        <taxon>Shewanella</taxon>
    </lineage>
</organism>
<evidence type="ECO:0000313" key="1">
    <source>
        <dbReference type="EMBL" id="ABI71459.1"/>
    </source>
</evidence>
<proteinExistence type="predicted"/>
<dbReference type="Proteomes" id="UP000000684">
    <property type="component" value="Chromosome"/>
</dbReference>
<dbReference type="EMBL" id="CP000447">
    <property type="protein sequence ID" value="ABI71459.1"/>
    <property type="molecule type" value="Genomic_DNA"/>
</dbReference>
<evidence type="ECO:0000313" key="2">
    <source>
        <dbReference type="Proteomes" id="UP000000684"/>
    </source>
</evidence>
<dbReference type="KEGG" id="sfr:Sfri_1608"/>
<dbReference type="AlphaFoldDB" id="Q083V6"/>
<name>Q083V6_SHEFN</name>
<sequence length="270" mass="30146">MNGICALCHKSEKLIDSHFMPKAVYRTISKGFPEYGENIVWISGHEKSAAYTSKQAKKHLLCANCEAAFSKNGEDKVLPFMAKPNGFKLATKIKKFKKLSGVKDEVWYFPSSDDCALGFLYFAVSIAWRLSSTDWSNYGMPETKNSIRDESMLSFSKFLLGETKLPSNTFLAVYVDNQKVDIPSMGFPTVKNHTGYQHIVFNIPGLKFSLLAGNDPGAGILETFSPNKTNVYFVSRSLKTHPDYNFVADFLKTKAVAKGRLAKEFSAKNV</sequence>